<keyword evidence="6" id="KW-0408">Iron</keyword>
<dbReference type="Gene3D" id="2.60.130.10">
    <property type="entry name" value="Aromatic compound dioxygenase"/>
    <property type="match status" value="1"/>
</dbReference>
<dbReference type="AlphaFoldDB" id="A0A2R8BVY8"/>
<keyword evidence="10" id="KW-1185">Reference proteome</keyword>
<dbReference type="InterPro" id="IPR050770">
    <property type="entry name" value="Intradiol_RC_Dioxygenase"/>
</dbReference>
<keyword evidence="5 9" id="KW-0560">Oxidoreductase</keyword>
<proteinExistence type="inferred from homology"/>
<evidence type="ECO:0000256" key="6">
    <source>
        <dbReference type="ARBA" id="ARBA00023004"/>
    </source>
</evidence>
<reference evidence="9 10" key="1">
    <citation type="submission" date="2018-03" db="EMBL/GenBank/DDBJ databases">
        <authorList>
            <person name="Keele B.F."/>
        </authorList>
    </citation>
    <scope>NUCLEOTIDE SEQUENCE [LARGE SCALE GENOMIC DNA]</scope>
    <source>
        <strain evidence="9 10">CECT 8504</strain>
    </source>
</reference>
<evidence type="ECO:0000256" key="1">
    <source>
        <dbReference type="ARBA" id="ARBA00001965"/>
    </source>
</evidence>
<evidence type="ECO:0000256" key="5">
    <source>
        <dbReference type="ARBA" id="ARBA00023002"/>
    </source>
</evidence>
<dbReference type="OrthoDB" id="9800887at2"/>
<dbReference type="EC" id="1.13.11.37" evidence="9"/>
<dbReference type="SUPFAM" id="SSF49482">
    <property type="entry name" value="Aromatic compound dioxygenase"/>
    <property type="match status" value="1"/>
</dbReference>
<keyword evidence="4 9" id="KW-0223">Dioxygenase</keyword>
<dbReference type="InterPro" id="IPR015889">
    <property type="entry name" value="Intradiol_dOase_core"/>
</dbReference>
<evidence type="ECO:0000256" key="4">
    <source>
        <dbReference type="ARBA" id="ARBA00022964"/>
    </source>
</evidence>
<evidence type="ECO:0000259" key="7">
    <source>
        <dbReference type="Pfam" id="PF00775"/>
    </source>
</evidence>
<organism evidence="9 10">
    <name type="scientific">Palleronia abyssalis</name>
    <dbReference type="NCBI Taxonomy" id="1501240"/>
    <lineage>
        <taxon>Bacteria</taxon>
        <taxon>Pseudomonadati</taxon>
        <taxon>Pseudomonadota</taxon>
        <taxon>Alphaproteobacteria</taxon>
        <taxon>Rhodobacterales</taxon>
        <taxon>Roseobacteraceae</taxon>
        <taxon>Palleronia</taxon>
    </lineage>
</organism>
<dbReference type="EMBL" id="ONZF01000004">
    <property type="protein sequence ID" value="SPJ24334.1"/>
    <property type="molecule type" value="Genomic_DNA"/>
</dbReference>
<dbReference type="Pfam" id="PF00775">
    <property type="entry name" value="Dioxygenase_C"/>
    <property type="match status" value="1"/>
</dbReference>
<sequence>MSDINQFSITQAVKDSFETEPGSRFETLLHGVLDHLHDATRELNITHEEWMGVLNFLYDCGQISTPERHEFILLSDVLGFSALVDMINTRGGATEGSNLGPFYLDNAPEKKLGAHLADDRDGVTVLVHGTVTDSLHKPMPGAIIDTWQADASGTYPIQEQAQGQDKMDLRGKFTADDQGRYWYTTVLPKPYTVPYDGPVGRLLKAGNRHAWRAAHLHYIVRAEGMQDITTEVFFENSEYIDNDAVFGVRKSLIAKIEPAKKADELGLETEKKPDAMFKFDFVLAPESKKR</sequence>
<keyword evidence="3" id="KW-0479">Metal-binding</keyword>
<dbReference type="PANTHER" id="PTHR33711">
    <property type="entry name" value="DIOXYGENASE, PUTATIVE (AFU_ORTHOLOGUE AFUA_2G02910)-RELATED"/>
    <property type="match status" value="1"/>
</dbReference>
<feature type="domain" description="Intradiol ring-cleavage dioxygenases" evidence="7">
    <location>
        <begin position="100"/>
        <end position="284"/>
    </location>
</feature>
<dbReference type="GO" id="GO:0018576">
    <property type="term" value="F:catechol 1,2-dioxygenase activity"/>
    <property type="evidence" value="ECO:0007669"/>
    <property type="project" value="InterPro"/>
</dbReference>
<dbReference type="PANTHER" id="PTHR33711:SF7">
    <property type="entry name" value="INTRADIOL RING-CLEAVAGE DIOXYGENASES DOMAIN-CONTAINING PROTEIN-RELATED"/>
    <property type="match status" value="1"/>
</dbReference>
<dbReference type="InterPro" id="IPR000627">
    <property type="entry name" value="Intradiol_dOase_C"/>
</dbReference>
<gene>
    <name evidence="9" type="primary">npcC</name>
    <name evidence="9" type="ORF">PAA8504_02162</name>
</gene>
<name>A0A2R8BVY8_9RHOB</name>
<evidence type="ECO:0000313" key="10">
    <source>
        <dbReference type="Proteomes" id="UP000244912"/>
    </source>
</evidence>
<dbReference type="GO" id="GO:0047074">
    <property type="term" value="F:4-hydroxycatechol 1,2-dioxygenase activity"/>
    <property type="evidence" value="ECO:0007669"/>
    <property type="project" value="UniProtKB-EC"/>
</dbReference>
<evidence type="ECO:0000259" key="8">
    <source>
        <dbReference type="Pfam" id="PF04444"/>
    </source>
</evidence>
<dbReference type="RefSeq" id="WP_108894175.1">
    <property type="nucleotide sequence ID" value="NZ_ONZF01000004.1"/>
</dbReference>
<comment type="cofactor">
    <cofactor evidence="1">
        <name>Fe(3+)</name>
        <dbReference type="ChEBI" id="CHEBI:29034"/>
    </cofactor>
</comment>
<dbReference type="GO" id="GO:0008199">
    <property type="term" value="F:ferric iron binding"/>
    <property type="evidence" value="ECO:0007669"/>
    <property type="project" value="InterPro"/>
</dbReference>
<dbReference type="GO" id="GO:0009712">
    <property type="term" value="P:catechol-containing compound metabolic process"/>
    <property type="evidence" value="ECO:0007669"/>
    <property type="project" value="InterPro"/>
</dbReference>
<protein>
    <submittedName>
        <fullName evidence="9">Hydroxyquinol 1,2-dioxygenase</fullName>
        <ecNumber evidence="9">1.13.11.37</ecNumber>
    </submittedName>
</protein>
<dbReference type="Proteomes" id="UP000244912">
    <property type="component" value="Unassembled WGS sequence"/>
</dbReference>
<feature type="domain" description="Catechol dioxygenase N-terminal" evidence="8">
    <location>
        <begin position="24"/>
        <end position="90"/>
    </location>
</feature>
<evidence type="ECO:0000256" key="2">
    <source>
        <dbReference type="ARBA" id="ARBA00007825"/>
    </source>
</evidence>
<comment type="similarity">
    <text evidence="2">Belongs to the intradiol ring-cleavage dioxygenase family.</text>
</comment>
<dbReference type="Pfam" id="PF04444">
    <property type="entry name" value="Dioxygenase_N"/>
    <property type="match status" value="1"/>
</dbReference>
<accession>A0A2R8BVY8</accession>
<dbReference type="InterPro" id="IPR007535">
    <property type="entry name" value="Catechol_dOase_N"/>
</dbReference>
<evidence type="ECO:0000313" key="9">
    <source>
        <dbReference type="EMBL" id="SPJ24334.1"/>
    </source>
</evidence>
<evidence type="ECO:0000256" key="3">
    <source>
        <dbReference type="ARBA" id="ARBA00022723"/>
    </source>
</evidence>